<evidence type="ECO:0000313" key="1">
    <source>
        <dbReference type="EMBL" id="GAI80636.1"/>
    </source>
</evidence>
<dbReference type="AlphaFoldDB" id="X1SNB6"/>
<protein>
    <submittedName>
        <fullName evidence="1">Uncharacterized protein</fullName>
    </submittedName>
</protein>
<comment type="caution">
    <text evidence="1">The sequence shown here is derived from an EMBL/GenBank/DDBJ whole genome shotgun (WGS) entry which is preliminary data.</text>
</comment>
<accession>X1SNB6</accession>
<sequence>MNQRAAALCEKSLTWCIPLGRILYNERECFPRSTRGELILQITYEDAWANFTSVHCQIETVELPEAAPEQFLRMTTLSRTIT</sequence>
<proteinExistence type="predicted"/>
<reference evidence="1" key="1">
    <citation type="journal article" date="2014" name="Front. Microbiol.">
        <title>High frequency of phylogenetically diverse reductive dehalogenase-homologous genes in deep subseafloor sedimentary metagenomes.</title>
        <authorList>
            <person name="Kawai M."/>
            <person name="Futagami T."/>
            <person name="Toyoda A."/>
            <person name="Takaki Y."/>
            <person name="Nishi S."/>
            <person name="Hori S."/>
            <person name="Arai W."/>
            <person name="Tsubouchi T."/>
            <person name="Morono Y."/>
            <person name="Uchiyama I."/>
            <person name="Ito T."/>
            <person name="Fujiyama A."/>
            <person name="Inagaki F."/>
            <person name="Takami H."/>
        </authorList>
    </citation>
    <scope>NUCLEOTIDE SEQUENCE</scope>
    <source>
        <strain evidence="1">Expedition CK06-06</strain>
    </source>
</reference>
<organism evidence="1">
    <name type="scientific">marine sediment metagenome</name>
    <dbReference type="NCBI Taxonomy" id="412755"/>
    <lineage>
        <taxon>unclassified sequences</taxon>
        <taxon>metagenomes</taxon>
        <taxon>ecological metagenomes</taxon>
    </lineage>
</organism>
<name>X1SNB6_9ZZZZ</name>
<feature type="non-terminal residue" evidence="1">
    <location>
        <position position="82"/>
    </location>
</feature>
<dbReference type="EMBL" id="BARW01010801">
    <property type="protein sequence ID" value="GAI80636.1"/>
    <property type="molecule type" value="Genomic_DNA"/>
</dbReference>
<gene>
    <name evidence="1" type="ORF">S12H4_21094</name>
</gene>